<protein>
    <recommendedName>
        <fullName evidence="3">Cupin domain-containing protein</fullName>
    </recommendedName>
</protein>
<dbReference type="RefSeq" id="WP_271139668.1">
    <property type="nucleotide sequence ID" value="NZ_JAPYYP010000005.1"/>
</dbReference>
<gene>
    <name evidence="1" type="ORF">O3V59_05880</name>
</gene>
<organism evidence="1 2">
    <name type="scientific">Brevibacillus thermoruber</name>
    <dbReference type="NCBI Taxonomy" id="33942"/>
    <lineage>
        <taxon>Bacteria</taxon>
        <taxon>Bacillati</taxon>
        <taxon>Bacillota</taxon>
        <taxon>Bacilli</taxon>
        <taxon>Bacillales</taxon>
        <taxon>Paenibacillaceae</taxon>
        <taxon>Brevibacillus</taxon>
    </lineage>
</organism>
<dbReference type="AlphaFoldDB" id="A0A9X3TNZ3"/>
<proteinExistence type="predicted"/>
<dbReference type="Proteomes" id="UP001151071">
    <property type="component" value="Unassembled WGS sequence"/>
</dbReference>
<keyword evidence="2" id="KW-1185">Reference proteome</keyword>
<dbReference type="InterPro" id="IPR014710">
    <property type="entry name" value="RmlC-like_jellyroll"/>
</dbReference>
<dbReference type="SUPFAM" id="SSF51182">
    <property type="entry name" value="RmlC-like cupins"/>
    <property type="match status" value="1"/>
</dbReference>
<dbReference type="EMBL" id="JAPYYP010000005">
    <property type="protein sequence ID" value="MDA5107878.1"/>
    <property type="molecule type" value="Genomic_DNA"/>
</dbReference>
<sequence>MKRYPLSFEETFIRPMLENGVSKVVKFSFPKGKRLQKHKTSSDILLFVLQGTIRFTAHEEVELAAASMISLEKQVEHAIEALEDSVVVLVLTPSPEAHSMFSP</sequence>
<dbReference type="PANTHER" id="PTHR37694:SF1">
    <property type="entry name" value="SLR8022 PROTEIN"/>
    <property type="match status" value="1"/>
</dbReference>
<name>A0A9X3TNZ3_9BACL</name>
<dbReference type="InterPro" id="IPR011051">
    <property type="entry name" value="RmlC_Cupin_sf"/>
</dbReference>
<reference evidence="1" key="1">
    <citation type="submission" date="2022-12" db="EMBL/GenBank/DDBJ databases">
        <title>Draft genome sequence of the thermophilic strain Brevibacillus thermoruber HT42, isolated from Los Humeros, Puebla, Mexico, with biotechnological potential.</title>
        <authorList>
            <person name="Lara Sanchez J."/>
            <person name="Solis Palacios R."/>
            <person name="Bustos Baena A.S."/>
            <person name="Ruz Baez A.E."/>
            <person name="Espinosa Luna G."/>
            <person name="Oliart Ros R.M."/>
        </authorList>
    </citation>
    <scope>NUCLEOTIDE SEQUENCE</scope>
    <source>
        <strain evidence="1">HT42</strain>
    </source>
</reference>
<comment type="caution">
    <text evidence="1">The sequence shown here is derived from an EMBL/GenBank/DDBJ whole genome shotgun (WGS) entry which is preliminary data.</text>
</comment>
<dbReference type="Gene3D" id="2.60.120.10">
    <property type="entry name" value="Jelly Rolls"/>
    <property type="match status" value="1"/>
</dbReference>
<evidence type="ECO:0008006" key="3">
    <source>
        <dbReference type="Google" id="ProtNLM"/>
    </source>
</evidence>
<dbReference type="PANTHER" id="PTHR37694">
    <property type="entry name" value="SLR8022 PROTEIN"/>
    <property type="match status" value="1"/>
</dbReference>
<evidence type="ECO:0000313" key="1">
    <source>
        <dbReference type="EMBL" id="MDA5107878.1"/>
    </source>
</evidence>
<accession>A0A9X3TNZ3</accession>
<evidence type="ECO:0000313" key="2">
    <source>
        <dbReference type="Proteomes" id="UP001151071"/>
    </source>
</evidence>